<feature type="region of interest" description="Disordered" evidence="1">
    <location>
        <begin position="38"/>
        <end position="60"/>
    </location>
</feature>
<dbReference type="Proteomes" id="UP001282474">
    <property type="component" value="Unassembled WGS sequence"/>
</dbReference>
<organism evidence="2 3">
    <name type="scientific">Streptomyces caniscabiei</name>
    <dbReference type="NCBI Taxonomy" id="2746961"/>
    <lineage>
        <taxon>Bacteria</taxon>
        <taxon>Bacillati</taxon>
        <taxon>Actinomycetota</taxon>
        <taxon>Actinomycetes</taxon>
        <taxon>Kitasatosporales</taxon>
        <taxon>Streptomycetaceae</taxon>
        <taxon>Streptomyces</taxon>
    </lineage>
</organism>
<sequence length="60" mass="6526">MDAPRNSQNRPPQIDISGVSPGRLESVAGKDTVLGHAVRRHLQERDSRSGTTEVVFESAL</sequence>
<evidence type="ECO:0000313" key="2">
    <source>
        <dbReference type="EMBL" id="MDX3042728.1"/>
    </source>
</evidence>
<dbReference type="RefSeq" id="WP_078853815.1">
    <property type="nucleotide sequence ID" value="NZ_JABXWF010000045.1"/>
</dbReference>
<evidence type="ECO:0000256" key="1">
    <source>
        <dbReference type="SAM" id="MobiDB-lite"/>
    </source>
</evidence>
<dbReference type="InterPro" id="IPR026334">
    <property type="entry name" value="FxSxx-COOH"/>
</dbReference>
<dbReference type="EMBL" id="JARAWJ010000041">
    <property type="protein sequence ID" value="MDX3042728.1"/>
    <property type="molecule type" value="Genomic_DNA"/>
</dbReference>
<comment type="caution">
    <text evidence="2">The sequence shown here is derived from an EMBL/GenBank/DDBJ whole genome shotgun (WGS) entry which is preliminary data.</text>
</comment>
<feature type="region of interest" description="Disordered" evidence="1">
    <location>
        <begin position="1"/>
        <end position="24"/>
    </location>
</feature>
<gene>
    <name evidence="2" type="primary">fxsA</name>
    <name evidence="2" type="ORF">PV383_36955</name>
</gene>
<keyword evidence="3" id="KW-1185">Reference proteome</keyword>
<feature type="compositionally biased region" description="Polar residues" evidence="1">
    <location>
        <begin position="1"/>
        <end position="11"/>
    </location>
</feature>
<protein>
    <submittedName>
        <fullName evidence="2">FxSxx-COOH protein</fullName>
    </submittedName>
</protein>
<proteinExistence type="predicted"/>
<evidence type="ECO:0000313" key="3">
    <source>
        <dbReference type="Proteomes" id="UP001282474"/>
    </source>
</evidence>
<dbReference type="NCBIfam" id="TIGR04268">
    <property type="entry name" value="FxSxx-COOH"/>
    <property type="match status" value="1"/>
</dbReference>
<accession>A0ABU4MZS9</accession>
<name>A0ABU4MZS9_9ACTN</name>
<reference evidence="2 3" key="1">
    <citation type="journal article" date="2023" name="Microb. Genom.">
        <title>Mesoterricola silvestris gen. nov., sp. nov., Mesoterricola sediminis sp. nov., Geothrix oryzae sp. nov., Geothrix edaphica sp. nov., Geothrix rubra sp. nov., and Geothrix limicola sp. nov., six novel members of Acidobacteriota isolated from soils.</title>
        <authorList>
            <person name="Weisberg A.J."/>
            <person name="Pearce E."/>
            <person name="Kramer C.G."/>
            <person name="Chang J.H."/>
            <person name="Clarke C.R."/>
        </authorList>
    </citation>
    <scope>NUCLEOTIDE SEQUENCE [LARGE SCALE GENOMIC DNA]</scope>
    <source>
        <strain evidence="2 3">NE20-4-1</strain>
    </source>
</reference>